<comment type="caution">
    <text evidence="2">The sequence shown here is derived from an EMBL/GenBank/DDBJ whole genome shotgun (WGS) entry which is preliminary data.</text>
</comment>
<evidence type="ECO:0000313" key="3">
    <source>
        <dbReference type="Proteomes" id="UP000609651"/>
    </source>
</evidence>
<proteinExistence type="predicted"/>
<dbReference type="Proteomes" id="UP000609651">
    <property type="component" value="Unassembled WGS sequence"/>
</dbReference>
<feature type="signal peptide" evidence="1">
    <location>
        <begin position="1"/>
        <end position="19"/>
    </location>
</feature>
<keyword evidence="1" id="KW-0732">Signal</keyword>
<dbReference type="Pfam" id="PF13646">
    <property type="entry name" value="HEAT_2"/>
    <property type="match status" value="1"/>
</dbReference>
<evidence type="ECO:0008006" key="4">
    <source>
        <dbReference type="Google" id="ProtNLM"/>
    </source>
</evidence>
<feature type="chain" id="PRO_5045971779" description="HEAT repeat domain-containing protein" evidence="1">
    <location>
        <begin position="20"/>
        <end position="374"/>
    </location>
</feature>
<dbReference type="InterPro" id="IPR016024">
    <property type="entry name" value="ARM-type_fold"/>
</dbReference>
<dbReference type="RefSeq" id="WP_171189581.1">
    <property type="nucleotide sequence ID" value="NZ_WTPX01000182.1"/>
</dbReference>
<sequence>MSRFVLYSIVVLTSLSLWAEGTTAAGDEAAWSEESNGLRARLSMRRSHVSNGTGIVVTYLELKNVSDVGNPMLVTVDRDGMTFRVTDPDGRDVPGMFGPFSGREFGTPELTLPYDSSIRFRIGPTGWGIPGDQAALVDLGSSFGWALPRDGNAYDLRGVLEIAKAKDDRSARGVRWHGRLELPRVRIPTGPEPVDPAAVGPLIKELGGRMLAANGRVSEAAMRELSLIDDPRVIPWYVKAVKSDRSGLKFHALDRLSRLEGDDALAGLKIGMATRGADIGNATTAAVAAGSAENIRHKAAVALARSPHPQAKALLLSMEEDPSEAVRITVIQAAARMESAESLALLKRRAQDGDPRVRGEAARLLKLRENGAEK</sequence>
<dbReference type="SUPFAM" id="SSF48371">
    <property type="entry name" value="ARM repeat"/>
    <property type="match status" value="1"/>
</dbReference>
<keyword evidence="3" id="KW-1185">Reference proteome</keyword>
<organism evidence="2 3">
    <name type="scientific">Alienimonas chondri</name>
    <dbReference type="NCBI Taxonomy" id="2681879"/>
    <lineage>
        <taxon>Bacteria</taxon>
        <taxon>Pseudomonadati</taxon>
        <taxon>Planctomycetota</taxon>
        <taxon>Planctomycetia</taxon>
        <taxon>Planctomycetales</taxon>
        <taxon>Planctomycetaceae</taxon>
        <taxon>Alienimonas</taxon>
    </lineage>
</organism>
<reference evidence="2 3" key="1">
    <citation type="journal article" date="2020" name="Syst. Appl. Microbiol.">
        <title>Alienimonas chondri sp. nov., a novel planctomycete isolated from the biofilm of the red alga Chondrus crispus.</title>
        <authorList>
            <person name="Vitorino I."/>
            <person name="Albuquerque L."/>
            <person name="Wiegand S."/>
            <person name="Kallscheuer N."/>
            <person name="da Costa M.S."/>
            <person name="Lobo-da-Cunha A."/>
            <person name="Jogler C."/>
            <person name="Lage O.M."/>
        </authorList>
    </citation>
    <scope>NUCLEOTIDE SEQUENCE [LARGE SCALE GENOMIC DNA]</scope>
    <source>
        <strain evidence="2 3">LzC2</strain>
    </source>
</reference>
<dbReference type="Gene3D" id="1.25.10.10">
    <property type="entry name" value="Leucine-rich Repeat Variant"/>
    <property type="match status" value="1"/>
</dbReference>
<evidence type="ECO:0000313" key="2">
    <source>
        <dbReference type="EMBL" id="NNJ27677.1"/>
    </source>
</evidence>
<gene>
    <name evidence="2" type="ORF">LzC2_37850</name>
</gene>
<protein>
    <recommendedName>
        <fullName evidence="4">HEAT repeat domain-containing protein</fullName>
    </recommendedName>
</protein>
<accession>A0ABX1VKQ7</accession>
<dbReference type="EMBL" id="WTPX01000182">
    <property type="protein sequence ID" value="NNJ27677.1"/>
    <property type="molecule type" value="Genomic_DNA"/>
</dbReference>
<name>A0ABX1VKQ7_9PLAN</name>
<evidence type="ECO:0000256" key="1">
    <source>
        <dbReference type="SAM" id="SignalP"/>
    </source>
</evidence>
<dbReference type="InterPro" id="IPR011989">
    <property type="entry name" value="ARM-like"/>
</dbReference>